<dbReference type="InterPro" id="IPR013601">
    <property type="entry name" value="FAE1_typ3_polyketide_synth"/>
</dbReference>
<feature type="transmembrane region" description="Helical" evidence="2">
    <location>
        <begin position="99"/>
        <end position="118"/>
    </location>
</feature>
<keyword evidence="2" id="KW-0812">Transmembrane</keyword>
<evidence type="ECO:0000256" key="1">
    <source>
        <dbReference type="PIRNR" id="PIRNR036417"/>
    </source>
</evidence>
<dbReference type="AlphaFoldDB" id="A0A0D3K7B4"/>
<evidence type="ECO:0000313" key="5">
    <source>
        <dbReference type="EnsemblProtists" id="EOD31649"/>
    </source>
</evidence>
<dbReference type="Gene3D" id="3.40.47.10">
    <property type="match status" value="1"/>
</dbReference>
<keyword evidence="6" id="KW-1185">Reference proteome</keyword>
<evidence type="ECO:0000259" key="3">
    <source>
        <dbReference type="Pfam" id="PF02797"/>
    </source>
</evidence>
<dbReference type="UniPathway" id="UPA00094"/>
<dbReference type="InterPro" id="IPR016039">
    <property type="entry name" value="Thiolase-like"/>
</dbReference>
<dbReference type="GO" id="GO:0016747">
    <property type="term" value="F:acyltransferase activity, transferring groups other than amino-acyl groups"/>
    <property type="evidence" value="ECO:0007669"/>
    <property type="project" value="InterPro"/>
</dbReference>
<proteinExistence type="inferred from homology"/>
<dbReference type="OMA" id="WYELNFI"/>
<feature type="transmembrane region" description="Helical" evidence="2">
    <location>
        <begin position="46"/>
        <end position="69"/>
    </location>
</feature>
<evidence type="ECO:0000259" key="4">
    <source>
        <dbReference type="Pfam" id="PF08392"/>
    </source>
</evidence>
<organism evidence="5 6">
    <name type="scientific">Emiliania huxleyi (strain CCMP1516)</name>
    <dbReference type="NCBI Taxonomy" id="280463"/>
    <lineage>
        <taxon>Eukaryota</taxon>
        <taxon>Haptista</taxon>
        <taxon>Haptophyta</taxon>
        <taxon>Prymnesiophyceae</taxon>
        <taxon>Isochrysidales</taxon>
        <taxon>Noelaerhabdaceae</taxon>
        <taxon>Emiliania</taxon>
    </lineage>
</organism>
<evidence type="ECO:0000313" key="6">
    <source>
        <dbReference type="Proteomes" id="UP000013827"/>
    </source>
</evidence>
<accession>A0A0D3K7B4</accession>
<dbReference type="RefSeq" id="XP_005784078.1">
    <property type="nucleotide sequence ID" value="XM_005784021.1"/>
</dbReference>
<dbReference type="EnsemblProtists" id="EOD31649">
    <property type="protein sequence ID" value="EOD31649"/>
    <property type="gene ID" value="EMIHUDRAFT_418258"/>
</dbReference>
<dbReference type="PIRSF" id="PIRSF036417">
    <property type="entry name" value="3-ktacl-CoA_syn"/>
    <property type="match status" value="1"/>
</dbReference>
<name>A0A0D3K7B4_EMIH1</name>
<dbReference type="InterPro" id="IPR012392">
    <property type="entry name" value="3-ktacl-CoA_syn"/>
</dbReference>
<dbReference type="GeneID" id="17276923"/>
<dbReference type="GO" id="GO:0006633">
    <property type="term" value="P:fatty acid biosynthetic process"/>
    <property type="evidence" value="ECO:0007669"/>
    <property type="project" value="InterPro"/>
</dbReference>
<keyword evidence="1" id="KW-0012">Acyltransferase</keyword>
<comment type="pathway">
    <text evidence="1">Lipid metabolism; fatty acid biosynthesis.</text>
</comment>
<keyword evidence="2" id="KW-1133">Transmembrane helix</keyword>
<dbReference type="PANTHER" id="PTHR31561">
    <property type="entry name" value="3-KETOACYL-COA SYNTHASE"/>
    <property type="match status" value="1"/>
</dbReference>
<feature type="domain" description="Chalcone/stilbene synthase C-terminal" evidence="3">
    <location>
        <begin position="457"/>
        <end position="509"/>
    </location>
</feature>
<dbReference type="Proteomes" id="UP000013827">
    <property type="component" value="Unassembled WGS sequence"/>
</dbReference>
<dbReference type="CDD" id="cd00831">
    <property type="entry name" value="CHS_like"/>
    <property type="match status" value="1"/>
</dbReference>
<sequence>MRRWESAGAPASEPADAPLTAGEWARVPSEWFAARRDIFRGYAARFDLASITMKAIACLLTVYSVYLLYCESCKDEYYAFARALIAALSDATFAQRGSVSAAALVLAASVWLLTVLWMRRRPEVLLVDFKTYRHASVGGDPRNTAGEPVAYDRFLAESRAARHLDGGECFTAKSLQFQEKILRTSSISERSLFPPSIFREEVGQDAVLAERDSLCMRGAREEAECMMFNAVEQLLEATHVAPHEVSILVVNCSLFCPTPSLSAMLVNRFGFRSDMPTRNISGGMGCSASLIALDLARKLLRSPDQHNALALVVSTENITQNWYRGNDRTMLLSNCLFRCGAAAILLSNRRADRRRARFRLLHLVRTHLGKKDDCYRSVFQEEDEEGVRGVRLSKQIMQIAGDALKGNITTLGPLVLPLSEQLFFLLNALARKALGRRLPLPPPLRPYVPDFTKAFEWICVHTGGRAVIDAIESNLALPPHYLEPSRLSLWKYGNVSSASIWYELELVAEHGNTCGEHRPDGTPPPGGAARRLRRGDRVWQIAFGSGFKCNSAVWQALRHH</sequence>
<dbReference type="Pfam" id="PF08392">
    <property type="entry name" value="FAE1_CUT1_RppA"/>
    <property type="match status" value="1"/>
</dbReference>
<dbReference type="InterPro" id="IPR012328">
    <property type="entry name" value="Chalcone/stilbene_synt_C"/>
</dbReference>
<dbReference type="STRING" id="2903.R1FEC2"/>
<reference evidence="6" key="1">
    <citation type="journal article" date="2013" name="Nature">
        <title>Pan genome of the phytoplankton Emiliania underpins its global distribution.</title>
        <authorList>
            <person name="Read B.A."/>
            <person name="Kegel J."/>
            <person name="Klute M.J."/>
            <person name="Kuo A."/>
            <person name="Lefebvre S.C."/>
            <person name="Maumus F."/>
            <person name="Mayer C."/>
            <person name="Miller J."/>
            <person name="Monier A."/>
            <person name="Salamov A."/>
            <person name="Young J."/>
            <person name="Aguilar M."/>
            <person name="Claverie J.M."/>
            <person name="Frickenhaus S."/>
            <person name="Gonzalez K."/>
            <person name="Herman E.K."/>
            <person name="Lin Y.C."/>
            <person name="Napier J."/>
            <person name="Ogata H."/>
            <person name="Sarno A.F."/>
            <person name="Shmutz J."/>
            <person name="Schroeder D."/>
            <person name="de Vargas C."/>
            <person name="Verret F."/>
            <person name="von Dassow P."/>
            <person name="Valentin K."/>
            <person name="Van de Peer Y."/>
            <person name="Wheeler G."/>
            <person name="Dacks J.B."/>
            <person name="Delwiche C.F."/>
            <person name="Dyhrman S.T."/>
            <person name="Glockner G."/>
            <person name="John U."/>
            <person name="Richards T."/>
            <person name="Worden A.Z."/>
            <person name="Zhang X."/>
            <person name="Grigoriev I.V."/>
            <person name="Allen A.E."/>
            <person name="Bidle K."/>
            <person name="Borodovsky M."/>
            <person name="Bowler C."/>
            <person name="Brownlee C."/>
            <person name="Cock J.M."/>
            <person name="Elias M."/>
            <person name="Gladyshev V.N."/>
            <person name="Groth M."/>
            <person name="Guda C."/>
            <person name="Hadaegh A."/>
            <person name="Iglesias-Rodriguez M.D."/>
            <person name="Jenkins J."/>
            <person name="Jones B.M."/>
            <person name="Lawson T."/>
            <person name="Leese F."/>
            <person name="Lindquist E."/>
            <person name="Lobanov A."/>
            <person name="Lomsadze A."/>
            <person name="Malik S.B."/>
            <person name="Marsh M.E."/>
            <person name="Mackinder L."/>
            <person name="Mock T."/>
            <person name="Mueller-Roeber B."/>
            <person name="Pagarete A."/>
            <person name="Parker M."/>
            <person name="Probert I."/>
            <person name="Quesneville H."/>
            <person name="Raines C."/>
            <person name="Rensing S.A."/>
            <person name="Riano-Pachon D.M."/>
            <person name="Richier S."/>
            <person name="Rokitta S."/>
            <person name="Shiraiwa Y."/>
            <person name="Soanes D.M."/>
            <person name="van der Giezen M."/>
            <person name="Wahlund T.M."/>
            <person name="Williams B."/>
            <person name="Wilson W."/>
            <person name="Wolfe G."/>
            <person name="Wurch L.L."/>
        </authorList>
    </citation>
    <scope>NUCLEOTIDE SEQUENCE</scope>
</reference>
<dbReference type="PaxDb" id="2903-EOD31649"/>
<dbReference type="Pfam" id="PF02797">
    <property type="entry name" value="Chal_sti_synt_C"/>
    <property type="match status" value="1"/>
</dbReference>
<evidence type="ECO:0000256" key="2">
    <source>
        <dbReference type="SAM" id="Phobius"/>
    </source>
</evidence>
<keyword evidence="1" id="KW-0808">Transferase</keyword>
<dbReference type="eggNOG" id="ENOG502QPKZ">
    <property type="taxonomic scope" value="Eukaryota"/>
</dbReference>
<comment type="similarity">
    <text evidence="1">Belongs to the thiolase-like superfamily. Chalcone/stilbene synthases family.</text>
</comment>
<dbReference type="EC" id="2.3.1.-" evidence="1"/>
<feature type="domain" description="FAE" evidence="4">
    <location>
        <begin position="119"/>
        <end position="432"/>
    </location>
</feature>
<protein>
    <recommendedName>
        <fullName evidence="1">3-ketoacyl-CoA synthase</fullName>
        <ecNumber evidence="1">2.3.1.-</ecNumber>
    </recommendedName>
</protein>
<dbReference type="SUPFAM" id="SSF53901">
    <property type="entry name" value="Thiolase-like"/>
    <property type="match status" value="2"/>
</dbReference>
<dbReference type="KEGG" id="ehx:EMIHUDRAFT_418258"/>
<dbReference type="HOGENOM" id="CLU_013238_2_1_1"/>
<dbReference type="GO" id="GO:0016020">
    <property type="term" value="C:membrane"/>
    <property type="evidence" value="ECO:0007669"/>
    <property type="project" value="InterPro"/>
</dbReference>
<keyword evidence="2" id="KW-0472">Membrane</keyword>
<reference evidence="5" key="2">
    <citation type="submission" date="2024-10" db="UniProtKB">
        <authorList>
            <consortium name="EnsemblProtists"/>
        </authorList>
    </citation>
    <scope>IDENTIFICATION</scope>
</reference>